<dbReference type="PANTHER" id="PTHR39515:SF2">
    <property type="entry name" value="HTH-TYPE TRANSCRIPTIONAL REGULATOR RV0880"/>
    <property type="match status" value="1"/>
</dbReference>
<evidence type="ECO:0000313" key="3">
    <source>
        <dbReference type="Proteomes" id="UP000597989"/>
    </source>
</evidence>
<dbReference type="InterPro" id="IPR036390">
    <property type="entry name" value="WH_DNA-bd_sf"/>
</dbReference>
<dbReference type="Pfam" id="PF12802">
    <property type="entry name" value="MarR_2"/>
    <property type="match status" value="1"/>
</dbReference>
<name>A0A917NGF6_9PSEU</name>
<proteinExistence type="predicted"/>
<comment type="caution">
    <text evidence="2">The sequence shown here is derived from an EMBL/GenBank/DDBJ whole genome shotgun (WGS) entry which is preliminary data.</text>
</comment>
<dbReference type="PRINTS" id="PR00598">
    <property type="entry name" value="HTHMARR"/>
</dbReference>
<dbReference type="InterPro" id="IPR000835">
    <property type="entry name" value="HTH_MarR-typ"/>
</dbReference>
<dbReference type="SMART" id="SM00347">
    <property type="entry name" value="HTH_MARR"/>
    <property type="match status" value="1"/>
</dbReference>
<evidence type="ECO:0000259" key="1">
    <source>
        <dbReference type="PROSITE" id="PS50995"/>
    </source>
</evidence>
<dbReference type="GO" id="GO:0003700">
    <property type="term" value="F:DNA-binding transcription factor activity"/>
    <property type="evidence" value="ECO:0007669"/>
    <property type="project" value="InterPro"/>
</dbReference>
<dbReference type="InterPro" id="IPR036388">
    <property type="entry name" value="WH-like_DNA-bd_sf"/>
</dbReference>
<dbReference type="Gene3D" id="1.10.10.10">
    <property type="entry name" value="Winged helix-like DNA-binding domain superfamily/Winged helix DNA-binding domain"/>
    <property type="match status" value="1"/>
</dbReference>
<organism evidence="2 3">
    <name type="scientific">Saccharopolyspora thermophila</name>
    <dbReference type="NCBI Taxonomy" id="89367"/>
    <lineage>
        <taxon>Bacteria</taxon>
        <taxon>Bacillati</taxon>
        <taxon>Actinomycetota</taxon>
        <taxon>Actinomycetes</taxon>
        <taxon>Pseudonocardiales</taxon>
        <taxon>Pseudonocardiaceae</taxon>
        <taxon>Saccharopolyspora</taxon>
    </lineage>
</organism>
<dbReference type="SUPFAM" id="SSF46785">
    <property type="entry name" value="Winged helix' DNA-binding domain"/>
    <property type="match status" value="1"/>
</dbReference>
<gene>
    <name evidence="2" type="ORF">GCM10011581_40540</name>
</gene>
<dbReference type="EMBL" id="BMMT01000016">
    <property type="protein sequence ID" value="GGI99272.1"/>
    <property type="molecule type" value="Genomic_DNA"/>
</dbReference>
<dbReference type="InterPro" id="IPR052526">
    <property type="entry name" value="HTH-type_Bedaq_tolerance"/>
</dbReference>
<dbReference type="Proteomes" id="UP000597989">
    <property type="component" value="Unassembled WGS sequence"/>
</dbReference>
<dbReference type="PANTHER" id="PTHR39515">
    <property type="entry name" value="CONSERVED PROTEIN"/>
    <property type="match status" value="1"/>
</dbReference>
<dbReference type="RefSeq" id="WP_188990076.1">
    <property type="nucleotide sequence ID" value="NZ_BMMT01000016.1"/>
</dbReference>
<sequence>MSSTPDTAQAAAEVRLGVMRLARRLRVERGPGELTPSQLATLGLLARGGPATASALAAAERVTPQSMARIVQRLIDAGLAERDTDPSDRRAAIVRITEAGRRQVLRDRCQREAWLAQAMAGLTDVERDLLVLAARLLDRLADAEPTSRPGTAPLAPEQS</sequence>
<dbReference type="PROSITE" id="PS50995">
    <property type="entry name" value="HTH_MARR_2"/>
    <property type="match status" value="1"/>
</dbReference>
<feature type="domain" description="HTH marR-type" evidence="1">
    <location>
        <begin position="11"/>
        <end position="142"/>
    </location>
</feature>
<evidence type="ECO:0000313" key="2">
    <source>
        <dbReference type="EMBL" id="GGI99272.1"/>
    </source>
</evidence>
<dbReference type="AlphaFoldDB" id="A0A917NGF6"/>
<reference evidence="2 3" key="1">
    <citation type="journal article" date="2014" name="Int. J. Syst. Evol. Microbiol.">
        <title>Complete genome sequence of Corynebacterium casei LMG S-19264T (=DSM 44701T), isolated from a smear-ripened cheese.</title>
        <authorList>
            <consortium name="US DOE Joint Genome Institute (JGI-PGF)"/>
            <person name="Walter F."/>
            <person name="Albersmeier A."/>
            <person name="Kalinowski J."/>
            <person name="Ruckert C."/>
        </authorList>
    </citation>
    <scope>NUCLEOTIDE SEQUENCE [LARGE SCALE GENOMIC DNA]</scope>
    <source>
        <strain evidence="2 3">CGMCC 4.7206</strain>
    </source>
</reference>
<accession>A0A917NGF6</accession>
<protein>
    <submittedName>
        <fullName evidence="2">MarR family transcriptional regulator</fullName>
    </submittedName>
</protein>